<dbReference type="Proteomes" id="UP001221142">
    <property type="component" value="Unassembled WGS sequence"/>
</dbReference>
<evidence type="ECO:0000313" key="3">
    <source>
        <dbReference type="Proteomes" id="UP001221142"/>
    </source>
</evidence>
<dbReference type="EMBL" id="JARKIF010000002">
    <property type="protein sequence ID" value="KAJ7647890.1"/>
    <property type="molecule type" value="Genomic_DNA"/>
</dbReference>
<accession>A0AAD7CGD1</accession>
<dbReference type="PROSITE" id="PS50097">
    <property type="entry name" value="BTB"/>
    <property type="match status" value="1"/>
</dbReference>
<proteinExistence type="predicted"/>
<evidence type="ECO:0000313" key="2">
    <source>
        <dbReference type="EMBL" id="KAJ7647890.1"/>
    </source>
</evidence>
<sequence>MTLTNSLLPRRSRYNEHPRFFFPDGNIIFLVETTLYRVHRYFFERDSVIFATMFTLPSVAGERPEGEVVENPIILEGVNALDFDRFLAVLYPMNFAARDIGTVEEWTSVLSLATRWDFFSLRELAMQYLDQNTAAVERIALGRRYDIPSWLTAAYTEVCERKDPLTLAEGRLLGVDDTIRIGQVRHSIRYSANLNRHHDSVVALIRDVFLP</sequence>
<dbReference type="SMART" id="SM00225">
    <property type="entry name" value="BTB"/>
    <property type="match status" value="1"/>
</dbReference>
<dbReference type="SUPFAM" id="SSF54695">
    <property type="entry name" value="POZ domain"/>
    <property type="match status" value="1"/>
</dbReference>
<dbReference type="Gene3D" id="3.30.710.10">
    <property type="entry name" value="Potassium Channel Kv1.1, Chain A"/>
    <property type="match status" value="1"/>
</dbReference>
<feature type="domain" description="BTB" evidence="1">
    <location>
        <begin position="25"/>
        <end position="99"/>
    </location>
</feature>
<name>A0AAD7CGD1_9AGAR</name>
<evidence type="ECO:0000259" key="1">
    <source>
        <dbReference type="PROSITE" id="PS50097"/>
    </source>
</evidence>
<dbReference type="Pfam" id="PF00651">
    <property type="entry name" value="BTB"/>
    <property type="match status" value="1"/>
</dbReference>
<protein>
    <recommendedName>
        <fullName evidence="1">BTB domain-containing protein</fullName>
    </recommendedName>
</protein>
<dbReference type="InterPro" id="IPR000210">
    <property type="entry name" value="BTB/POZ_dom"/>
</dbReference>
<dbReference type="InterPro" id="IPR011333">
    <property type="entry name" value="SKP1/BTB/POZ_sf"/>
</dbReference>
<keyword evidence="3" id="KW-1185">Reference proteome</keyword>
<comment type="caution">
    <text evidence="2">The sequence shown here is derived from an EMBL/GenBank/DDBJ whole genome shotgun (WGS) entry which is preliminary data.</text>
</comment>
<dbReference type="AlphaFoldDB" id="A0AAD7CGD1"/>
<organism evidence="2 3">
    <name type="scientific">Roridomyces roridus</name>
    <dbReference type="NCBI Taxonomy" id="1738132"/>
    <lineage>
        <taxon>Eukaryota</taxon>
        <taxon>Fungi</taxon>
        <taxon>Dikarya</taxon>
        <taxon>Basidiomycota</taxon>
        <taxon>Agaricomycotina</taxon>
        <taxon>Agaricomycetes</taxon>
        <taxon>Agaricomycetidae</taxon>
        <taxon>Agaricales</taxon>
        <taxon>Marasmiineae</taxon>
        <taxon>Mycenaceae</taxon>
        <taxon>Roridomyces</taxon>
    </lineage>
</organism>
<gene>
    <name evidence="2" type="ORF">FB45DRAFT_734421</name>
</gene>
<reference evidence="2" key="1">
    <citation type="submission" date="2023-03" db="EMBL/GenBank/DDBJ databases">
        <title>Massive genome expansion in bonnet fungi (Mycena s.s.) driven by repeated elements and novel gene families across ecological guilds.</title>
        <authorList>
            <consortium name="Lawrence Berkeley National Laboratory"/>
            <person name="Harder C.B."/>
            <person name="Miyauchi S."/>
            <person name="Viragh M."/>
            <person name="Kuo A."/>
            <person name="Thoen E."/>
            <person name="Andreopoulos B."/>
            <person name="Lu D."/>
            <person name="Skrede I."/>
            <person name="Drula E."/>
            <person name="Henrissat B."/>
            <person name="Morin E."/>
            <person name="Kohler A."/>
            <person name="Barry K."/>
            <person name="LaButti K."/>
            <person name="Morin E."/>
            <person name="Salamov A."/>
            <person name="Lipzen A."/>
            <person name="Mereny Z."/>
            <person name="Hegedus B."/>
            <person name="Baldrian P."/>
            <person name="Stursova M."/>
            <person name="Weitz H."/>
            <person name="Taylor A."/>
            <person name="Grigoriev I.V."/>
            <person name="Nagy L.G."/>
            <person name="Martin F."/>
            <person name="Kauserud H."/>
        </authorList>
    </citation>
    <scope>NUCLEOTIDE SEQUENCE</scope>
    <source>
        <strain evidence="2">9284</strain>
    </source>
</reference>